<dbReference type="InterPro" id="IPR010982">
    <property type="entry name" value="Lambda_DNA-bd_dom_sf"/>
</dbReference>
<comment type="caution">
    <text evidence="1">The sequence shown here is derived from an EMBL/GenBank/DDBJ whole genome shotgun (WGS) entry which is preliminary data.</text>
</comment>
<proteinExistence type="predicted"/>
<dbReference type="PANTHER" id="PTHR35010:SF2">
    <property type="entry name" value="BLL4672 PROTEIN"/>
    <property type="match status" value="1"/>
</dbReference>
<gene>
    <name evidence="1" type="ORF">ACEZDG_18310</name>
</gene>
<dbReference type="PROSITE" id="PS50943">
    <property type="entry name" value="HTH_CROC1"/>
    <property type="match status" value="1"/>
</dbReference>
<dbReference type="SUPFAM" id="SSF47413">
    <property type="entry name" value="lambda repressor-like DNA-binding domains"/>
    <property type="match status" value="1"/>
</dbReference>
<sequence length="273" mass="30545">MDRSQLAEFLRRRREALQPEDVGLVKGPRRRTPGLRREDVAALTGMSVDYYVRLEQERGPQPSEQMTAALARGLRLSLDERDHLFRLAGHPTPGRVSRADHISPAMMRVLDRLEDTPAQIVTDLAEALAQTRPATALFGDQTRFTGPARSMIYRWFAETGSRSIYPEADHDLHSRTFASQLRTAYVRSGQSPRSSALVRQLLAVSPEFAALWGQHEVGLAFDESKTIVHPELGELYLHCQALLAPDQSQALLVFTATPGTESAEKLRMLSVLY</sequence>
<evidence type="ECO:0000313" key="2">
    <source>
        <dbReference type="Proteomes" id="UP001592582"/>
    </source>
</evidence>
<dbReference type="EMBL" id="JBHEZX010000007">
    <property type="protein sequence ID" value="MFC1411219.1"/>
    <property type="molecule type" value="Genomic_DNA"/>
</dbReference>
<dbReference type="InterPro" id="IPR001387">
    <property type="entry name" value="Cro/C1-type_HTH"/>
</dbReference>
<dbReference type="Pfam" id="PF13560">
    <property type="entry name" value="HTH_31"/>
    <property type="match status" value="1"/>
</dbReference>
<organism evidence="1 2">
    <name type="scientific">Streptacidiphilus alkalitolerans</name>
    <dbReference type="NCBI Taxonomy" id="3342712"/>
    <lineage>
        <taxon>Bacteria</taxon>
        <taxon>Bacillati</taxon>
        <taxon>Actinomycetota</taxon>
        <taxon>Actinomycetes</taxon>
        <taxon>Kitasatosporales</taxon>
        <taxon>Streptomycetaceae</taxon>
        <taxon>Streptacidiphilus</taxon>
    </lineage>
</organism>
<dbReference type="Gene3D" id="3.30.450.180">
    <property type="match status" value="1"/>
</dbReference>
<dbReference type="CDD" id="cd00093">
    <property type="entry name" value="HTH_XRE"/>
    <property type="match status" value="1"/>
</dbReference>
<dbReference type="Proteomes" id="UP001592582">
    <property type="component" value="Unassembled WGS sequence"/>
</dbReference>
<dbReference type="InterPro" id="IPR041413">
    <property type="entry name" value="MLTR_LBD"/>
</dbReference>
<dbReference type="Pfam" id="PF17765">
    <property type="entry name" value="MLTR_LBD"/>
    <property type="match status" value="1"/>
</dbReference>
<dbReference type="SMART" id="SM00530">
    <property type="entry name" value="HTH_XRE"/>
    <property type="match status" value="1"/>
</dbReference>
<dbReference type="PANTHER" id="PTHR35010">
    <property type="entry name" value="BLL4672 PROTEIN-RELATED"/>
    <property type="match status" value="1"/>
</dbReference>
<name>A0ABV6VBW8_9ACTN</name>
<accession>A0ABV6VBW8</accession>
<evidence type="ECO:0000313" key="1">
    <source>
        <dbReference type="EMBL" id="MFC1411219.1"/>
    </source>
</evidence>
<dbReference type="Gene3D" id="1.10.260.40">
    <property type="entry name" value="lambda repressor-like DNA-binding domains"/>
    <property type="match status" value="1"/>
</dbReference>
<protein>
    <submittedName>
        <fullName evidence="1">Helix-turn-helix transcriptional regulator</fullName>
    </submittedName>
</protein>
<keyword evidence="2" id="KW-1185">Reference proteome</keyword>
<reference evidence="1 2" key="1">
    <citation type="submission" date="2024-09" db="EMBL/GenBank/DDBJ databases">
        <authorList>
            <person name="Lee S.D."/>
        </authorList>
    </citation>
    <scope>NUCLEOTIDE SEQUENCE [LARGE SCALE GENOMIC DNA]</scope>
    <source>
        <strain evidence="1 2">N1-1</strain>
    </source>
</reference>